<proteinExistence type="predicted"/>
<evidence type="ECO:0000313" key="3">
    <source>
        <dbReference type="Proteomes" id="UP001596233"/>
    </source>
</evidence>
<accession>A0ABW1V5C3</accession>
<organism evidence="2 3">
    <name type="scientific">Paenibacillus septentrionalis</name>
    <dbReference type="NCBI Taxonomy" id="429342"/>
    <lineage>
        <taxon>Bacteria</taxon>
        <taxon>Bacillati</taxon>
        <taxon>Bacillota</taxon>
        <taxon>Bacilli</taxon>
        <taxon>Bacillales</taxon>
        <taxon>Paenibacillaceae</taxon>
        <taxon>Paenibacillus</taxon>
    </lineage>
</organism>
<sequence>MEQAVATGFNNQGISGDERRVWKIGTYSMGLTLIGIGLAFAASLWQTTSAYQLLLWLAPIVFIVLGIELMVVHSERFLRRYKLQYNWIAVWFVGFIGAGALMLAALLSSGVLEEVNQAFHVQERYAYIEERESVQLDSIEKVIVSSSIGYQLERHSALDEVILLGTLYYEADRSIQLTEQKLLRTSQVGNLLYVFIQGIEYERNLFAHTGLRGQLILNVPEHVIVEEI</sequence>
<dbReference type="RefSeq" id="WP_379236002.1">
    <property type="nucleotide sequence ID" value="NZ_JBHSTE010000005.1"/>
</dbReference>
<evidence type="ECO:0000256" key="1">
    <source>
        <dbReference type="SAM" id="Phobius"/>
    </source>
</evidence>
<keyword evidence="1" id="KW-1133">Transmembrane helix</keyword>
<feature type="transmembrane region" description="Helical" evidence="1">
    <location>
        <begin position="85"/>
        <end position="107"/>
    </location>
</feature>
<keyword evidence="1" id="KW-0812">Transmembrane</keyword>
<protein>
    <submittedName>
        <fullName evidence="2">Uncharacterized protein</fullName>
    </submittedName>
</protein>
<feature type="transmembrane region" description="Helical" evidence="1">
    <location>
        <begin position="51"/>
        <end position="73"/>
    </location>
</feature>
<keyword evidence="3" id="KW-1185">Reference proteome</keyword>
<keyword evidence="1" id="KW-0472">Membrane</keyword>
<name>A0ABW1V5C3_9BACL</name>
<reference evidence="3" key="1">
    <citation type="journal article" date="2019" name="Int. J. Syst. Evol. Microbiol.">
        <title>The Global Catalogue of Microorganisms (GCM) 10K type strain sequencing project: providing services to taxonomists for standard genome sequencing and annotation.</title>
        <authorList>
            <consortium name="The Broad Institute Genomics Platform"/>
            <consortium name="The Broad Institute Genome Sequencing Center for Infectious Disease"/>
            <person name="Wu L."/>
            <person name="Ma J."/>
        </authorList>
    </citation>
    <scope>NUCLEOTIDE SEQUENCE [LARGE SCALE GENOMIC DNA]</scope>
    <source>
        <strain evidence="3">PCU 280</strain>
    </source>
</reference>
<dbReference type="Proteomes" id="UP001596233">
    <property type="component" value="Unassembled WGS sequence"/>
</dbReference>
<evidence type="ECO:0000313" key="2">
    <source>
        <dbReference type="EMBL" id="MFC6333957.1"/>
    </source>
</evidence>
<gene>
    <name evidence="2" type="ORF">ACFP56_15120</name>
</gene>
<dbReference type="EMBL" id="JBHSTE010000005">
    <property type="protein sequence ID" value="MFC6333957.1"/>
    <property type="molecule type" value="Genomic_DNA"/>
</dbReference>
<comment type="caution">
    <text evidence="2">The sequence shown here is derived from an EMBL/GenBank/DDBJ whole genome shotgun (WGS) entry which is preliminary data.</text>
</comment>
<feature type="transmembrane region" description="Helical" evidence="1">
    <location>
        <begin position="24"/>
        <end position="45"/>
    </location>
</feature>